<dbReference type="InterPro" id="IPR028000">
    <property type="entry name" value="Pma1"/>
</dbReference>
<keyword evidence="1" id="KW-0472">Membrane</keyword>
<feature type="signal peptide" evidence="2">
    <location>
        <begin position="1"/>
        <end position="20"/>
    </location>
</feature>
<proteinExistence type="predicted"/>
<organism evidence="3 4">
    <name type="scientific">Nakaseomyces bracarensis</name>
    <dbReference type="NCBI Taxonomy" id="273131"/>
    <lineage>
        <taxon>Eukaryota</taxon>
        <taxon>Fungi</taxon>
        <taxon>Dikarya</taxon>
        <taxon>Ascomycota</taxon>
        <taxon>Saccharomycotina</taxon>
        <taxon>Saccharomycetes</taxon>
        <taxon>Saccharomycetales</taxon>
        <taxon>Saccharomycetaceae</taxon>
        <taxon>Nakaseomyces</taxon>
    </lineage>
</organism>
<dbReference type="Pfam" id="PF14610">
    <property type="entry name" value="Psg1"/>
    <property type="match status" value="1"/>
</dbReference>
<protein>
    <submittedName>
        <fullName evidence="3">Uncharacterized protein</fullName>
    </submittedName>
</protein>
<comment type="caution">
    <text evidence="3">The sequence shown here is derived from an EMBL/GenBank/DDBJ whole genome shotgun (WGS) entry which is preliminary data.</text>
</comment>
<accession>A0ABR4NUQ7</accession>
<evidence type="ECO:0000313" key="4">
    <source>
        <dbReference type="Proteomes" id="UP001623330"/>
    </source>
</evidence>
<keyword evidence="2" id="KW-0732">Signal</keyword>
<keyword evidence="1" id="KW-1133">Transmembrane helix</keyword>
<sequence length="389" mass="45222">MQTYVKALLSLLLLQTQVSAWRPVIFPKEKETTSEEPRPWVRTVYSTKVEIVTPTVIGGVTFSGKPEATPNPLKPWVSLQKDGRPKTIKPEIKNGHTKKGHPDYSTYFKTASIRTYSYEELKAHNMDPNDVYEEEIWMDEDDTYVALNPVIRCTPNRYVNKKHDILEGPFCTPRENSRFKVGTTYFVTWFTKFFEEPTTGKVADKVRLHISYVKQKAKEKGYIHRRDLPATFYSSEWMDNIDGIHALEPEDDWLQGAYERRVVISVQPDYIPDDEFNPLEYGVLLDIIKGTKVVKKTKEELKLEDAGISDETWYYVALTIPSLVVVALVGMYFFLHLNRGNRDFSDITNREMKKKHRVLGKVSDLQKFKKFKNHKYDELPSFKKSSKQS</sequence>
<dbReference type="EMBL" id="JBEVYD010000005">
    <property type="protein sequence ID" value="KAL3232367.1"/>
    <property type="molecule type" value="Genomic_DNA"/>
</dbReference>
<feature type="chain" id="PRO_5045202311" evidence="2">
    <location>
        <begin position="21"/>
        <end position="389"/>
    </location>
</feature>
<keyword evidence="4" id="KW-1185">Reference proteome</keyword>
<gene>
    <name evidence="3" type="ORF">RNJ44_04283</name>
</gene>
<reference evidence="3 4" key="1">
    <citation type="submission" date="2024-05" db="EMBL/GenBank/DDBJ databases">
        <title>Long read based assembly of the Candida bracarensis genome reveals expanded adhesin content.</title>
        <authorList>
            <person name="Marcet-Houben M."/>
            <person name="Ksiezopolska E."/>
            <person name="Gabaldon T."/>
        </authorList>
    </citation>
    <scope>NUCLEOTIDE SEQUENCE [LARGE SCALE GENOMIC DNA]</scope>
    <source>
        <strain evidence="3 4">CBM6</strain>
    </source>
</reference>
<evidence type="ECO:0000313" key="3">
    <source>
        <dbReference type="EMBL" id="KAL3232367.1"/>
    </source>
</evidence>
<dbReference type="Proteomes" id="UP001623330">
    <property type="component" value="Unassembled WGS sequence"/>
</dbReference>
<feature type="transmembrane region" description="Helical" evidence="1">
    <location>
        <begin position="313"/>
        <end position="335"/>
    </location>
</feature>
<evidence type="ECO:0000256" key="1">
    <source>
        <dbReference type="SAM" id="Phobius"/>
    </source>
</evidence>
<keyword evidence="1" id="KW-0812">Transmembrane</keyword>
<name>A0ABR4NUQ7_9SACH</name>
<evidence type="ECO:0000256" key="2">
    <source>
        <dbReference type="SAM" id="SignalP"/>
    </source>
</evidence>